<evidence type="ECO:0000313" key="6">
    <source>
        <dbReference type="EMBL" id="SEG55360.1"/>
    </source>
</evidence>
<dbReference type="PANTHER" id="PTHR30514">
    <property type="entry name" value="GLUCOKINASE"/>
    <property type="match status" value="1"/>
</dbReference>
<dbReference type="PROSITE" id="PS51071">
    <property type="entry name" value="HTH_RPIR"/>
    <property type="match status" value="1"/>
</dbReference>
<dbReference type="OrthoDB" id="370421at2"/>
<dbReference type="InterPro" id="IPR001347">
    <property type="entry name" value="SIS_dom"/>
</dbReference>
<dbReference type="InterPro" id="IPR035472">
    <property type="entry name" value="RpiR-like_SIS"/>
</dbReference>
<dbReference type="GO" id="GO:0003677">
    <property type="term" value="F:DNA binding"/>
    <property type="evidence" value="ECO:0007669"/>
    <property type="project" value="UniProtKB-KW"/>
</dbReference>
<organism evidence="6 7">
    <name type="scientific">Actinacidiphila yanglinensis</name>
    <dbReference type="NCBI Taxonomy" id="310779"/>
    <lineage>
        <taxon>Bacteria</taxon>
        <taxon>Bacillati</taxon>
        <taxon>Actinomycetota</taxon>
        <taxon>Actinomycetes</taxon>
        <taxon>Kitasatosporales</taxon>
        <taxon>Streptomycetaceae</taxon>
        <taxon>Actinacidiphila</taxon>
    </lineage>
</organism>
<evidence type="ECO:0000313" key="7">
    <source>
        <dbReference type="Proteomes" id="UP000236754"/>
    </source>
</evidence>
<dbReference type="GO" id="GO:1901135">
    <property type="term" value="P:carbohydrate derivative metabolic process"/>
    <property type="evidence" value="ECO:0007669"/>
    <property type="project" value="InterPro"/>
</dbReference>
<dbReference type="EMBL" id="FNVU01000006">
    <property type="protein sequence ID" value="SEG55360.1"/>
    <property type="molecule type" value="Genomic_DNA"/>
</dbReference>
<evidence type="ECO:0000256" key="1">
    <source>
        <dbReference type="ARBA" id="ARBA00023015"/>
    </source>
</evidence>
<dbReference type="GO" id="GO:0097367">
    <property type="term" value="F:carbohydrate derivative binding"/>
    <property type="evidence" value="ECO:0007669"/>
    <property type="project" value="InterPro"/>
</dbReference>
<evidence type="ECO:0000259" key="4">
    <source>
        <dbReference type="PROSITE" id="PS51071"/>
    </source>
</evidence>
<evidence type="ECO:0000256" key="3">
    <source>
        <dbReference type="ARBA" id="ARBA00023163"/>
    </source>
</evidence>
<feature type="domain" description="HTH rpiR-type" evidence="4">
    <location>
        <begin position="26"/>
        <end position="102"/>
    </location>
</feature>
<dbReference type="RefSeq" id="WP_103886470.1">
    <property type="nucleotide sequence ID" value="NZ_FNVU01000006.1"/>
</dbReference>
<dbReference type="SUPFAM" id="SSF53697">
    <property type="entry name" value="SIS domain"/>
    <property type="match status" value="1"/>
</dbReference>
<reference evidence="6 7" key="1">
    <citation type="submission" date="2016-10" db="EMBL/GenBank/DDBJ databases">
        <authorList>
            <person name="de Groot N.N."/>
        </authorList>
    </citation>
    <scope>NUCLEOTIDE SEQUENCE [LARGE SCALE GENOMIC DNA]</scope>
    <source>
        <strain evidence="6 7">CGMCC 4.2023</strain>
    </source>
</reference>
<dbReference type="InterPro" id="IPR047640">
    <property type="entry name" value="RpiR-like"/>
</dbReference>
<dbReference type="Gene3D" id="1.10.10.10">
    <property type="entry name" value="Winged helix-like DNA-binding domain superfamily/Winged helix DNA-binding domain"/>
    <property type="match status" value="1"/>
</dbReference>
<dbReference type="Gene3D" id="3.40.50.10490">
    <property type="entry name" value="Glucose-6-phosphate isomerase like protein, domain 1"/>
    <property type="match status" value="1"/>
</dbReference>
<keyword evidence="2" id="KW-0238">DNA-binding</keyword>
<gene>
    <name evidence="6" type="ORF">SAMN05216223_106196</name>
</gene>
<dbReference type="CDD" id="cd05013">
    <property type="entry name" value="SIS_RpiR"/>
    <property type="match status" value="1"/>
</dbReference>
<protein>
    <submittedName>
        <fullName evidence="6">Transcriptional regulator, RpiR family</fullName>
    </submittedName>
</protein>
<dbReference type="InterPro" id="IPR036388">
    <property type="entry name" value="WH-like_DNA-bd_sf"/>
</dbReference>
<dbReference type="PROSITE" id="PS51464">
    <property type="entry name" value="SIS"/>
    <property type="match status" value="1"/>
</dbReference>
<sequence length="323" mass="33574">MAKRALPVAPTAASAPNGAGGAAFAGDVLVRIRGAMPSLQPAERRVAAAVLSDPAAAARLSSTALAVQAETSVTTVMRFCRTIGLRNYPQLRVTLAGAAAREDAQSAERLRASGDISEGDTLAQVVDKIIYNEARALEETGANLDLDILELAVRAISQARRIDIFGVGASGFVGQDLHQKLHRIGLMAFIWTDAHAALTAAALLGKNDVAVGISHSGATADTVDPLQAAAERGATTIALTNFAGSLLTRCADLVLTTAVREMPLRSGSTASRIAQLAVVDCLFVGIAQSSYDRATAALAQTYGVVHQRRPHPHSGRRAPADSQ</sequence>
<dbReference type="Pfam" id="PF01380">
    <property type="entry name" value="SIS"/>
    <property type="match status" value="1"/>
</dbReference>
<feature type="domain" description="SIS" evidence="5">
    <location>
        <begin position="152"/>
        <end position="292"/>
    </location>
</feature>
<keyword evidence="3" id="KW-0804">Transcription</keyword>
<proteinExistence type="predicted"/>
<accession>A0A1H6B424</accession>
<dbReference type="Proteomes" id="UP000236754">
    <property type="component" value="Unassembled WGS sequence"/>
</dbReference>
<dbReference type="InterPro" id="IPR046348">
    <property type="entry name" value="SIS_dom_sf"/>
</dbReference>
<dbReference type="Pfam" id="PF01418">
    <property type="entry name" value="HTH_6"/>
    <property type="match status" value="1"/>
</dbReference>
<evidence type="ECO:0000259" key="5">
    <source>
        <dbReference type="PROSITE" id="PS51464"/>
    </source>
</evidence>
<dbReference type="PANTHER" id="PTHR30514:SF1">
    <property type="entry name" value="HTH-TYPE TRANSCRIPTIONAL REGULATOR HEXR-RELATED"/>
    <property type="match status" value="1"/>
</dbReference>
<keyword evidence="7" id="KW-1185">Reference proteome</keyword>
<dbReference type="SUPFAM" id="SSF46689">
    <property type="entry name" value="Homeodomain-like"/>
    <property type="match status" value="1"/>
</dbReference>
<dbReference type="AlphaFoldDB" id="A0A1H6B424"/>
<keyword evidence="1" id="KW-0805">Transcription regulation</keyword>
<name>A0A1H6B424_9ACTN</name>
<dbReference type="GO" id="GO:0003700">
    <property type="term" value="F:DNA-binding transcription factor activity"/>
    <property type="evidence" value="ECO:0007669"/>
    <property type="project" value="InterPro"/>
</dbReference>
<dbReference type="InterPro" id="IPR009057">
    <property type="entry name" value="Homeodomain-like_sf"/>
</dbReference>
<evidence type="ECO:0000256" key="2">
    <source>
        <dbReference type="ARBA" id="ARBA00023125"/>
    </source>
</evidence>
<dbReference type="InterPro" id="IPR000281">
    <property type="entry name" value="HTH_RpiR"/>
</dbReference>